<proteinExistence type="predicted"/>
<feature type="non-terminal residue" evidence="1">
    <location>
        <position position="49"/>
    </location>
</feature>
<sequence length="49" mass="5483">MAEVAILKIDGKEYELPIVIGTEKEKAIDISKLRQQTGYVTLDNGYLNT</sequence>
<organism evidence="1 2">
    <name type="scientific">Leptospira interrogans serovar Pyrogenes str. 200701872</name>
    <dbReference type="NCBI Taxonomy" id="1193029"/>
    <lineage>
        <taxon>Bacteria</taxon>
        <taxon>Pseudomonadati</taxon>
        <taxon>Spirochaetota</taxon>
        <taxon>Spirochaetia</taxon>
        <taxon>Leptospirales</taxon>
        <taxon>Leptospiraceae</taxon>
        <taxon>Leptospira</taxon>
    </lineage>
</organism>
<evidence type="ECO:0000313" key="1">
    <source>
        <dbReference type="EMBL" id="EMP09569.1"/>
    </source>
</evidence>
<dbReference type="Gene3D" id="2.20.28.60">
    <property type="match status" value="1"/>
</dbReference>
<dbReference type="EMBL" id="AKWN02000017">
    <property type="protein sequence ID" value="EMP09569.1"/>
    <property type="molecule type" value="Genomic_DNA"/>
</dbReference>
<comment type="caution">
    <text evidence="1">The sequence shown here is derived from an EMBL/GenBank/DDBJ whole genome shotgun (WGS) entry which is preliminary data.</text>
</comment>
<evidence type="ECO:0008006" key="3">
    <source>
        <dbReference type="Google" id="ProtNLM"/>
    </source>
</evidence>
<name>M7AFF6_LEPIR</name>
<dbReference type="Proteomes" id="UP000012117">
    <property type="component" value="Unassembled WGS sequence"/>
</dbReference>
<gene>
    <name evidence="1" type="ORF">LEP1GSC124_0542</name>
</gene>
<accession>M7AFF6</accession>
<reference evidence="1 2" key="1">
    <citation type="submission" date="2013-01" db="EMBL/GenBank/DDBJ databases">
        <authorList>
            <person name="Harkins D.M."/>
            <person name="Durkin A.S."/>
            <person name="Brinkac L.M."/>
            <person name="Haft D.H."/>
            <person name="Selengut J.D."/>
            <person name="Sanka R."/>
            <person name="DePew J."/>
            <person name="Purushe J."/>
            <person name="Picardeau M."/>
            <person name="Werts C."/>
            <person name="Goarant C."/>
            <person name="Vinetz J.M."/>
            <person name="Sutton G.G."/>
            <person name="Nierman W.C."/>
            <person name="Fouts D.E."/>
        </authorList>
    </citation>
    <scope>NUCLEOTIDE SEQUENCE [LARGE SCALE GENOMIC DNA]</scope>
    <source>
        <strain evidence="1 2">200701872</strain>
    </source>
</reference>
<evidence type="ECO:0000313" key="2">
    <source>
        <dbReference type="Proteomes" id="UP000012117"/>
    </source>
</evidence>
<protein>
    <recommendedName>
        <fullName evidence="3">Citrate (Si)-synthase</fullName>
    </recommendedName>
</protein>
<dbReference type="AlphaFoldDB" id="M7AFF6"/>